<dbReference type="Pfam" id="PF11845">
    <property type="entry name" value="Tll0287-like"/>
    <property type="match status" value="1"/>
</dbReference>
<keyword evidence="4" id="KW-1185">Reference proteome</keyword>
<name>A0A1G8Z457_9PSED</name>
<evidence type="ECO:0000259" key="2">
    <source>
        <dbReference type="Pfam" id="PF11845"/>
    </source>
</evidence>
<gene>
    <name evidence="3" type="ORF">SAMN05216186_104192</name>
</gene>
<feature type="signal peptide" evidence="1">
    <location>
        <begin position="1"/>
        <end position="18"/>
    </location>
</feature>
<protein>
    <recommendedName>
        <fullName evidence="2">Tll0287-like domain-containing protein</fullName>
    </recommendedName>
</protein>
<feature type="chain" id="PRO_5011661185" description="Tll0287-like domain-containing protein" evidence="1">
    <location>
        <begin position="19"/>
        <end position="185"/>
    </location>
</feature>
<dbReference type="AlphaFoldDB" id="A0A1G8Z457"/>
<evidence type="ECO:0000313" key="3">
    <source>
        <dbReference type="EMBL" id="SDK09806.1"/>
    </source>
</evidence>
<evidence type="ECO:0000256" key="1">
    <source>
        <dbReference type="SAM" id="SignalP"/>
    </source>
</evidence>
<dbReference type="InterPro" id="IPR021796">
    <property type="entry name" value="Tll0287-like_dom"/>
</dbReference>
<dbReference type="Proteomes" id="UP000198706">
    <property type="component" value="Unassembled WGS sequence"/>
</dbReference>
<reference evidence="3 4" key="1">
    <citation type="submission" date="2016-10" db="EMBL/GenBank/DDBJ databases">
        <authorList>
            <person name="de Groot N.N."/>
        </authorList>
    </citation>
    <scope>NUCLEOTIDE SEQUENCE [LARGE SCALE GENOMIC DNA]</scope>
    <source>
        <strain evidence="3 4">JCM 21544</strain>
    </source>
</reference>
<sequence>MRHLIAVCCVLFSVHVAAEPWEEMAAEGAALIPPFQQQLLETVKAAMASGGPAKAVEACQLLAPGIASAHWRDGWAVGRTALKVRNPDNAPDAWERAVLERFAERAAAGEPLASMQQAEVVGGEVRLMKAIPTGEPCLACHGRKIEPALAALIDQRYPDDQARGFAVGDLRGAFTLRRLLESSVE</sequence>
<accession>A0A1G8Z457</accession>
<keyword evidence="1" id="KW-0732">Signal</keyword>
<proteinExistence type="predicted"/>
<organism evidence="3 4">
    <name type="scientific">Pseudomonas indica</name>
    <dbReference type="NCBI Taxonomy" id="137658"/>
    <lineage>
        <taxon>Bacteria</taxon>
        <taxon>Pseudomonadati</taxon>
        <taxon>Pseudomonadota</taxon>
        <taxon>Gammaproteobacteria</taxon>
        <taxon>Pseudomonadales</taxon>
        <taxon>Pseudomonadaceae</taxon>
        <taxon>Pseudomonas</taxon>
    </lineage>
</organism>
<dbReference type="STRING" id="137658.SAMN05216186_104192"/>
<evidence type="ECO:0000313" key="4">
    <source>
        <dbReference type="Proteomes" id="UP000198706"/>
    </source>
</evidence>
<feature type="domain" description="Tll0287-like" evidence="2">
    <location>
        <begin position="71"/>
        <end position="176"/>
    </location>
</feature>
<dbReference type="RefSeq" id="WP_084334124.1">
    <property type="nucleotide sequence ID" value="NZ_CBKZNZ010000024.1"/>
</dbReference>
<dbReference type="EMBL" id="FNFD01000004">
    <property type="protein sequence ID" value="SDK09806.1"/>
    <property type="molecule type" value="Genomic_DNA"/>
</dbReference>